<dbReference type="Pfam" id="PF00078">
    <property type="entry name" value="RVT_1"/>
    <property type="match status" value="1"/>
</dbReference>
<feature type="domain" description="CCHC-type" evidence="2">
    <location>
        <begin position="235"/>
        <end position="250"/>
    </location>
</feature>
<evidence type="ECO:0000313" key="3">
    <source>
        <dbReference type="EMBL" id="VDP50147.1"/>
    </source>
</evidence>
<sequence length="799" mass="90013">METEIKQLDIHSTSEAFEDYLERFEVWSLTKKDVISTKIVAYFLTLIRREAYSLLKTLEYPEKPISLPYATLKELLLNHVKCTRLESRERAKFHKMVRRNDQKVTEFILKLQKQAAKCNLSDQLHVKLRDRLISGINIPGLERELLRMPNCSFQGARTACINYEAVNELDIQSMKISNTSLSRHDEIRSQGQPNLPSFNSDSYSLVNMKGEIKFGKCLSCGKFHSRNSCAFRNTKCFNCGKIGHIQSLCKATVHLASNSTKSCDLNLNNSDVSSDHLSSSTISKVSKESSDDLLKDLIATCAKCCGAMKIQPINLQVQGDPVFLKRRIIPYGLREAVHKALNDLRAKGIIKPIQSSAWGTPIINSLSILTTIDTTFGLFKFNFLSFGLSCSPAIFQEVMNKVVSDLEGVEVYQDDLIVYGSDKVVHDERLIALLRRLIERNITVNPNTCSFCVSSFECLGYLADGNGLRPDMKRLDPLTNAPSPKYLTELRSLVGTLQYYSRFIPNFSCLANCLFNILISNSFKQCEDQESCLRSLHKFLQSDSVLRVYSTSVHSVLITDASPVSISSVLGQEGRPVICVSRKLTVTEQALKFICHPEKSLARSSAAMVQRWCIALSAYDYTIQYRSAKQIQHVGYISRQSLQDRPANTSDCLTLKTAIDFIAASTFNERGVDTFLLQYRNARHSVTKETPSNLLKGRILRSNMGCLESEEVKYYRGNDIQPSTGIVLKNVGKSMVRIPDINDLSTQNRHAYQIEFQEPGECVPISVVNSNANKHILDNTDSLSNTRQPEQTDVCRYVF</sequence>
<dbReference type="InterPro" id="IPR001878">
    <property type="entry name" value="Znf_CCHC"/>
</dbReference>
<dbReference type="WBParaSite" id="SCUD_0001279801-mRNA-1">
    <property type="protein sequence ID" value="SCUD_0001279801-mRNA-1"/>
    <property type="gene ID" value="SCUD_0001279801"/>
</dbReference>
<dbReference type="Gene3D" id="3.10.10.10">
    <property type="entry name" value="HIV Type 1 Reverse Transcriptase, subunit A, domain 1"/>
    <property type="match status" value="1"/>
</dbReference>
<gene>
    <name evidence="3" type="ORF">SCUD_LOCUS12795</name>
</gene>
<dbReference type="PROSITE" id="PS50158">
    <property type="entry name" value="ZF_CCHC"/>
    <property type="match status" value="1"/>
</dbReference>
<dbReference type="GO" id="GO:0003676">
    <property type="term" value="F:nucleic acid binding"/>
    <property type="evidence" value="ECO:0007669"/>
    <property type="project" value="InterPro"/>
</dbReference>
<evidence type="ECO:0000313" key="5">
    <source>
        <dbReference type="WBParaSite" id="SCUD_0001279801-mRNA-1"/>
    </source>
</evidence>
<dbReference type="GO" id="GO:0008270">
    <property type="term" value="F:zinc ion binding"/>
    <property type="evidence" value="ECO:0007669"/>
    <property type="project" value="UniProtKB-KW"/>
</dbReference>
<dbReference type="Gene3D" id="4.10.60.10">
    <property type="entry name" value="Zinc finger, CCHC-type"/>
    <property type="match status" value="1"/>
</dbReference>
<dbReference type="InterPro" id="IPR043502">
    <property type="entry name" value="DNA/RNA_pol_sf"/>
</dbReference>
<dbReference type="Gene3D" id="3.30.70.270">
    <property type="match status" value="2"/>
</dbReference>
<accession>A0A183KCQ5</accession>
<reference evidence="5" key="1">
    <citation type="submission" date="2016-06" db="UniProtKB">
        <authorList>
            <consortium name="WormBaseParasite"/>
        </authorList>
    </citation>
    <scope>IDENTIFICATION</scope>
</reference>
<keyword evidence="1" id="KW-0479">Metal-binding</keyword>
<dbReference type="Proteomes" id="UP000279833">
    <property type="component" value="Unassembled WGS sequence"/>
</dbReference>
<dbReference type="SMART" id="SM00343">
    <property type="entry name" value="ZnF_C2HC"/>
    <property type="match status" value="1"/>
</dbReference>
<dbReference type="InterPro" id="IPR050951">
    <property type="entry name" value="Retrovirus_Pol_polyprotein"/>
</dbReference>
<name>A0A183KCQ5_9TREM</name>
<keyword evidence="1" id="KW-0863">Zinc-finger</keyword>
<protein>
    <submittedName>
        <fullName evidence="5">CCHC-type domain-containing protein</fullName>
    </submittedName>
</protein>
<dbReference type="STRING" id="6186.A0A183KCQ5"/>
<dbReference type="EMBL" id="UZAK01035379">
    <property type="protein sequence ID" value="VDP50147.1"/>
    <property type="molecule type" value="Genomic_DNA"/>
</dbReference>
<dbReference type="AlphaFoldDB" id="A0A183KCQ5"/>
<keyword evidence="4" id="KW-1185">Reference proteome</keyword>
<evidence type="ECO:0000259" key="2">
    <source>
        <dbReference type="PROSITE" id="PS50158"/>
    </source>
</evidence>
<evidence type="ECO:0000313" key="4">
    <source>
        <dbReference type="Proteomes" id="UP000279833"/>
    </source>
</evidence>
<dbReference type="InterPro" id="IPR000477">
    <property type="entry name" value="RT_dom"/>
</dbReference>
<dbReference type="SUPFAM" id="SSF56672">
    <property type="entry name" value="DNA/RNA polymerases"/>
    <property type="match status" value="1"/>
</dbReference>
<dbReference type="InterPro" id="IPR043128">
    <property type="entry name" value="Rev_trsase/Diguanyl_cyclase"/>
</dbReference>
<evidence type="ECO:0000256" key="1">
    <source>
        <dbReference type="PROSITE-ProRule" id="PRU00047"/>
    </source>
</evidence>
<keyword evidence="1" id="KW-0862">Zinc</keyword>
<proteinExistence type="predicted"/>
<dbReference type="PANTHER" id="PTHR37984">
    <property type="entry name" value="PROTEIN CBG26694"/>
    <property type="match status" value="1"/>
</dbReference>
<organism evidence="5">
    <name type="scientific">Schistosoma curassoni</name>
    <dbReference type="NCBI Taxonomy" id="6186"/>
    <lineage>
        <taxon>Eukaryota</taxon>
        <taxon>Metazoa</taxon>
        <taxon>Spiralia</taxon>
        <taxon>Lophotrochozoa</taxon>
        <taxon>Platyhelminthes</taxon>
        <taxon>Trematoda</taxon>
        <taxon>Digenea</taxon>
        <taxon>Strigeidida</taxon>
        <taxon>Schistosomatoidea</taxon>
        <taxon>Schistosomatidae</taxon>
        <taxon>Schistosoma</taxon>
    </lineage>
</organism>
<dbReference type="CDD" id="cd01647">
    <property type="entry name" value="RT_LTR"/>
    <property type="match status" value="1"/>
</dbReference>
<reference evidence="3 4" key="2">
    <citation type="submission" date="2018-11" db="EMBL/GenBank/DDBJ databases">
        <authorList>
            <consortium name="Pathogen Informatics"/>
        </authorList>
    </citation>
    <scope>NUCLEOTIDE SEQUENCE [LARGE SCALE GENOMIC DNA]</scope>
    <source>
        <strain evidence="3">Dakar</strain>
        <strain evidence="4">Dakar, Senegal</strain>
    </source>
</reference>
<dbReference type="PANTHER" id="PTHR37984:SF5">
    <property type="entry name" value="PROTEIN NYNRIN-LIKE"/>
    <property type="match status" value="1"/>
</dbReference>